<evidence type="ECO:0000313" key="2">
    <source>
        <dbReference type="Proteomes" id="UP000652153"/>
    </source>
</evidence>
<protein>
    <submittedName>
        <fullName evidence="1">Uncharacterized protein</fullName>
    </submittedName>
</protein>
<name>A0ABQ1ZDT5_9BACL</name>
<evidence type="ECO:0000313" key="1">
    <source>
        <dbReference type="EMBL" id="GGH55758.1"/>
    </source>
</evidence>
<organism evidence="1 2">
    <name type="scientific">Paenibacillus silvae</name>
    <dbReference type="NCBI Taxonomy" id="1325358"/>
    <lineage>
        <taxon>Bacteria</taxon>
        <taxon>Bacillati</taxon>
        <taxon>Bacillota</taxon>
        <taxon>Bacilli</taxon>
        <taxon>Bacillales</taxon>
        <taxon>Paenibacillaceae</taxon>
        <taxon>Paenibacillus</taxon>
    </lineage>
</organism>
<gene>
    <name evidence="1" type="ORF">GCM10008014_25680</name>
</gene>
<dbReference type="EMBL" id="BMFU01000003">
    <property type="protein sequence ID" value="GGH55758.1"/>
    <property type="molecule type" value="Genomic_DNA"/>
</dbReference>
<comment type="caution">
    <text evidence="1">The sequence shown here is derived from an EMBL/GenBank/DDBJ whole genome shotgun (WGS) entry which is preliminary data.</text>
</comment>
<reference evidence="2" key="1">
    <citation type="journal article" date="2019" name="Int. J. Syst. Evol. Microbiol.">
        <title>The Global Catalogue of Microorganisms (GCM) 10K type strain sequencing project: providing services to taxonomists for standard genome sequencing and annotation.</title>
        <authorList>
            <consortium name="The Broad Institute Genomics Platform"/>
            <consortium name="The Broad Institute Genome Sequencing Center for Infectious Disease"/>
            <person name="Wu L."/>
            <person name="Ma J."/>
        </authorList>
    </citation>
    <scope>NUCLEOTIDE SEQUENCE [LARGE SCALE GENOMIC DNA]</scope>
    <source>
        <strain evidence="2">CGMCC 1.12770</strain>
    </source>
</reference>
<keyword evidence="2" id="KW-1185">Reference proteome</keyword>
<proteinExistence type="predicted"/>
<dbReference type="Proteomes" id="UP000652153">
    <property type="component" value="Unassembled WGS sequence"/>
</dbReference>
<sequence>MGKPVQIRHGPATVKQEYSCKSDYQPWTYKPLFLRGKDNVSGHSMRMDSLGLHMYRLP</sequence>
<accession>A0ABQ1ZDT5</accession>